<dbReference type="KEGG" id="bfo:118419036"/>
<dbReference type="AlphaFoldDB" id="A0A9J7LE36"/>
<gene>
    <name evidence="2" type="primary">LOC118419036</name>
</gene>
<evidence type="ECO:0000313" key="1">
    <source>
        <dbReference type="Proteomes" id="UP000001554"/>
    </source>
</evidence>
<organism evidence="1 2">
    <name type="scientific">Branchiostoma floridae</name>
    <name type="common">Florida lancelet</name>
    <name type="synonym">Amphioxus</name>
    <dbReference type="NCBI Taxonomy" id="7739"/>
    <lineage>
        <taxon>Eukaryota</taxon>
        <taxon>Metazoa</taxon>
        <taxon>Chordata</taxon>
        <taxon>Cephalochordata</taxon>
        <taxon>Leptocardii</taxon>
        <taxon>Amphioxiformes</taxon>
        <taxon>Branchiostomatidae</taxon>
        <taxon>Branchiostoma</taxon>
    </lineage>
</organism>
<accession>A0A9J7LE36</accession>
<name>A0A9J7LE36_BRAFL</name>
<protein>
    <submittedName>
        <fullName evidence="2">Uncharacterized protein LOC118419036</fullName>
    </submittedName>
</protein>
<reference evidence="2" key="2">
    <citation type="submission" date="2025-08" db="UniProtKB">
        <authorList>
            <consortium name="RefSeq"/>
        </authorList>
    </citation>
    <scope>IDENTIFICATION</scope>
    <source>
        <strain evidence="2">S238N-H82</strain>
        <tissue evidence="2">Testes</tissue>
    </source>
</reference>
<keyword evidence="1" id="KW-1185">Reference proteome</keyword>
<dbReference type="RefSeq" id="XP_035681161.1">
    <property type="nucleotide sequence ID" value="XM_035825268.1"/>
</dbReference>
<reference evidence="1" key="1">
    <citation type="journal article" date="2020" name="Nat. Ecol. Evol.">
        <title>Deeply conserved synteny resolves early events in vertebrate evolution.</title>
        <authorList>
            <person name="Simakov O."/>
            <person name="Marletaz F."/>
            <person name="Yue J.X."/>
            <person name="O'Connell B."/>
            <person name="Jenkins J."/>
            <person name="Brandt A."/>
            <person name="Calef R."/>
            <person name="Tung C.H."/>
            <person name="Huang T.K."/>
            <person name="Schmutz J."/>
            <person name="Satoh N."/>
            <person name="Yu J.K."/>
            <person name="Putnam N.H."/>
            <person name="Green R.E."/>
            <person name="Rokhsar D.S."/>
        </authorList>
    </citation>
    <scope>NUCLEOTIDE SEQUENCE [LARGE SCALE GENOMIC DNA]</scope>
    <source>
        <strain evidence="1">S238N-H82</strain>
    </source>
</reference>
<evidence type="ECO:0000313" key="2">
    <source>
        <dbReference type="RefSeq" id="XP_035681161.1"/>
    </source>
</evidence>
<dbReference type="Proteomes" id="UP000001554">
    <property type="component" value="Chromosome 7"/>
</dbReference>
<dbReference type="GeneID" id="118419036"/>
<dbReference type="OrthoDB" id="10060875at2759"/>
<proteinExistence type="predicted"/>
<sequence>MGTVDNIYYGGVRFAANGNASNNGNVSIGQSGGMVDNDLYAYAGTSNGDVTIDQSEGMVDNNLYAGTPNGNPAVDQSEGTVDNHLYAGTDDRCMGSRHHGGDDSAQDNVYYNLAHTSEEGSVENDIYC</sequence>